<gene>
    <name evidence="8" type="ORF">MBM_06416</name>
</gene>
<dbReference type="EMBL" id="JH921442">
    <property type="protein sequence ID" value="EKD15200.1"/>
    <property type="molecule type" value="Genomic_DNA"/>
</dbReference>
<dbReference type="HOGENOM" id="CLU_071330_3_0_1"/>
<sequence length="230" mass="23880">MASIAIIGSTGLVGSQILSTLLSLPSISSVHAIARRQPPSTDPKLHPLINADTAQWASSLASVKPAPDILLSALGTTRAAAGGIDNQRKIDLDLNVEVARAAKAAGVKIYVLVSSGSASSASRLPYSKMKGELEDAVKAMDFEHTVILRPGLLVGSRKETRLAEGLLNGLAKGLGAISGGVLKDFWAQDAEVVARAGVSAALQTLEGGKPKVWEVGMGDIVRLGRTEWKA</sequence>
<dbReference type="OMA" id="DWPQLTI"/>
<name>K1WCW6_MARBU</name>
<evidence type="ECO:0000313" key="9">
    <source>
        <dbReference type="Proteomes" id="UP000006753"/>
    </source>
</evidence>
<evidence type="ECO:0000256" key="6">
    <source>
        <dbReference type="ARBA" id="ARBA00023136"/>
    </source>
</evidence>
<dbReference type="AlphaFoldDB" id="K1WCW6"/>
<dbReference type="Pfam" id="PF01370">
    <property type="entry name" value="Epimerase"/>
    <property type="match status" value="1"/>
</dbReference>
<dbReference type="GO" id="GO:0005741">
    <property type="term" value="C:mitochondrial outer membrane"/>
    <property type="evidence" value="ECO:0007669"/>
    <property type="project" value="UniProtKB-SubCell"/>
</dbReference>
<dbReference type="Proteomes" id="UP000006753">
    <property type="component" value="Unassembled WGS sequence"/>
</dbReference>
<dbReference type="GO" id="GO:0051170">
    <property type="term" value="P:import into nucleus"/>
    <property type="evidence" value="ECO:0007669"/>
    <property type="project" value="TreeGrafter"/>
</dbReference>
<keyword evidence="4" id="KW-0809">Transit peptide</keyword>
<dbReference type="Gene3D" id="3.40.50.720">
    <property type="entry name" value="NAD(P)-binding Rossmann-like Domain"/>
    <property type="match status" value="1"/>
</dbReference>
<organism evidence="8 9">
    <name type="scientific">Marssonina brunnea f. sp. multigermtubi (strain MB_m1)</name>
    <name type="common">Marssonina leaf spot fungus</name>
    <dbReference type="NCBI Taxonomy" id="1072389"/>
    <lineage>
        <taxon>Eukaryota</taxon>
        <taxon>Fungi</taxon>
        <taxon>Dikarya</taxon>
        <taxon>Ascomycota</taxon>
        <taxon>Pezizomycotina</taxon>
        <taxon>Leotiomycetes</taxon>
        <taxon>Helotiales</taxon>
        <taxon>Drepanopezizaceae</taxon>
        <taxon>Drepanopeziza</taxon>
    </lineage>
</organism>
<dbReference type="PANTHER" id="PTHR14097:SF7">
    <property type="entry name" value="OXIDOREDUCTASE HTATIP2"/>
    <property type="match status" value="1"/>
</dbReference>
<dbReference type="RefSeq" id="XP_007294305.1">
    <property type="nucleotide sequence ID" value="XM_007294243.1"/>
</dbReference>
<evidence type="ECO:0000313" key="8">
    <source>
        <dbReference type="EMBL" id="EKD15200.1"/>
    </source>
</evidence>
<feature type="domain" description="NAD-dependent epimerase/dehydratase" evidence="7">
    <location>
        <begin position="4"/>
        <end position="173"/>
    </location>
</feature>
<evidence type="ECO:0000256" key="1">
    <source>
        <dbReference type="ARBA" id="ARBA00004450"/>
    </source>
</evidence>
<keyword evidence="6" id="KW-0472">Membrane</keyword>
<comment type="similarity">
    <text evidence="2">Belongs to the FMP52 family.</text>
</comment>
<proteinExistence type="inferred from homology"/>
<evidence type="ECO:0000256" key="5">
    <source>
        <dbReference type="ARBA" id="ARBA00023128"/>
    </source>
</evidence>
<keyword evidence="9" id="KW-1185">Reference proteome</keyword>
<keyword evidence="5" id="KW-0496">Mitochondrion</keyword>
<dbReference type="KEGG" id="mbe:MBM_06416"/>
<comment type="subcellular location">
    <subcellularLocation>
        <location evidence="1">Mitochondrion outer membrane</location>
        <topology evidence="1">Peripheral membrane protein</topology>
    </subcellularLocation>
</comment>
<dbReference type="FunCoup" id="K1WCW6">
    <property type="interactions" value="89"/>
</dbReference>
<protein>
    <recommendedName>
        <fullName evidence="7">NAD-dependent epimerase/dehydratase domain-containing protein</fullName>
    </recommendedName>
</protein>
<dbReference type="STRING" id="1072389.K1WCW6"/>
<dbReference type="InterPro" id="IPR036291">
    <property type="entry name" value="NAD(P)-bd_dom_sf"/>
</dbReference>
<dbReference type="InterPro" id="IPR001509">
    <property type="entry name" value="Epimerase_deHydtase"/>
</dbReference>
<evidence type="ECO:0000256" key="2">
    <source>
        <dbReference type="ARBA" id="ARBA00006617"/>
    </source>
</evidence>
<dbReference type="GeneID" id="18762351"/>
<reference evidence="8 9" key="1">
    <citation type="journal article" date="2012" name="BMC Genomics">
        <title>Sequencing the genome of Marssonina brunnea reveals fungus-poplar co-evolution.</title>
        <authorList>
            <person name="Zhu S."/>
            <person name="Cao Y.-Z."/>
            <person name="Jiang C."/>
            <person name="Tan B.-Y."/>
            <person name="Wang Z."/>
            <person name="Feng S."/>
            <person name="Zhang L."/>
            <person name="Su X.-H."/>
            <person name="Brejova B."/>
            <person name="Vinar T."/>
            <person name="Xu M."/>
            <person name="Wang M.-X."/>
            <person name="Zhang S.-G."/>
            <person name="Huang M.-R."/>
            <person name="Wu R."/>
            <person name="Zhou Y."/>
        </authorList>
    </citation>
    <scope>NUCLEOTIDE SEQUENCE [LARGE SCALE GENOMIC DNA]</scope>
    <source>
        <strain evidence="8 9">MB_m1</strain>
    </source>
</reference>
<evidence type="ECO:0000256" key="3">
    <source>
        <dbReference type="ARBA" id="ARBA00022787"/>
    </source>
</evidence>
<dbReference type="InParanoid" id="K1WCW6"/>
<keyword evidence="3" id="KW-1000">Mitochondrion outer membrane</keyword>
<accession>K1WCW6</accession>
<dbReference type="eggNOG" id="KOG4039">
    <property type="taxonomic scope" value="Eukaryota"/>
</dbReference>
<dbReference type="FunFam" id="3.40.50.720:FF:000366">
    <property type="entry name" value="Protein FMP52, mitochondrial"/>
    <property type="match status" value="1"/>
</dbReference>
<dbReference type="SUPFAM" id="SSF51735">
    <property type="entry name" value="NAD(P)-binding Rossmann-fold domains"/>
    <property type="match status" value="1"/>
</dbReference>
<evidence type="ECO:0000259" key="7">
    <source>
        <dbReference type="Pfam" id="PF01370"/>
    </source>
</evidence>
<dbReference type="PANTHER" id="PTHR14097">
    <property type="entry name" value="OXIDOREDUCTASE HTATIP2"/>
    <property type="match status" value="1"/>
</dbReference>
<evidence type="ECO:0000256" key="4">
    <source>
        <dbReference type="ARBA" id="ARBA00022946"/>
    </source>
</evidence>
<dbReference type="OrthoDB" id="430436at2759"/>